<keyword evidence="1" id="KW-1133">Transmembrane helix</keyword>
<dbReference type="STRING" id="48256.CLHUN_21900"/>
<accession>A0A1V4SL24</accession>
<gene>
    <name evidence="2" type="ORF">CLHUN_21900</name>
</gene>
<reference evidence="2 3" key="1">
    <citation type="submission" date="2017-03" db="EMBL/GenBank/DDBJ databases">
        <title>Genome sequence of Clostridium hungatei DSM 14427.</title>
        <authorList>
            <person name="Poehlein A."/>
            <person name="Daniel R."/>
        </authorList>
    </citation>
    <scope>NUCLEOTIDE SEQUENCE [LARGE SCALE GENOMIC DNA]</scope>
    <source>
        <strain evidence="2 3">DSM 14427</strain>
    </source>
</reference>
<keyword evidence="3" id="KW-1185">Reference proteome</keyword>
<dbReference type="Proteomes" id="UP000191554">
    <property type="component" value="Unassembled WGS sequence"/>
</dbReference>
<feature type="transmembrane region" description="Helical" evidence="1">
    <location>
        <begin position="188"/>
        <end position="206"/>
    </location>
</feature>
<dbReference type="AlphaFoldDB" id="A0A1V4SL24"/>
<sequence>MNIFKREMRAHAKSIILWSMGMLFMIASGMGKFTSYTGSEQSMNDILGKMPKSLKAVLGFGDLDVTTATGFYGLLFVYLLIMAAIHAAMLGANILAKEERDRTAEFLMVKPVSRFSVVTAKLAAALVNVLVLNGVTLVLSIAIVNQYAKGEQINGDIAVLMAAMFIVQLLFLFTGSGIAAMGKNPRSSASIATAILLLTYIISVMVDMNNKLAFLKYITPFKYFDVRQTYEGGLKPLSVALSLAVIAVMAGVTYRFYGKRDLKV</sequence>
<feature type="transmembrane region" description="Helical" evidence="1">
    <location>
        <begin position="157"/>
        <end position="181"/>
    </location>
</feature>
<dbReference type="RefSeq" id="WP_080064626.1">
    <property type="nucleotide sequence ID" value="NZ_MZGX01000013.1"/>
</dbReference>
<name>A0A1V4SL24_RUMHU</name>
<evidence type="ECO:0000313" key="3">
    <source>
        <dbReference type="Proteomes" id="UP000191554"/>
    </source>
</evidence>
<proteinExistence type="predicted"/>
<feature type="transmembrane region" description="Helical" evidence="1">
    <location>
        <begin position="71"/>
        <end position="96"/>
    </location>
</feature>
<feature type="transmembrane region" description="Helical" evidence="1">
    <location>
        <begin position="237"/>
        <end position="257"/>
    </location>
</feature>
<comment type="caution">
    <text evidence="2">The sequence shown here is derived from an EMBL/GenBank/DDBJ whole genome shotgun (WGS) entry which is preliminary data.</text>
</comment>
<dbReference type="GO" id="GO:0005886">
    <property type="term" value="C:plasma membrane"/>
    <property type="evidence" value="ECO:0007669"/>
    <property type="project" value="UniProtKB-SubCell"/>
</dbReference>
<keyword evidence="1" id="KW-0472">Membrane</keyword>
<organism evidence="2 3">
    <name type="scientific">Ruminiclostridium hungatei</name>
    <name type="common">Clostridium hungatei</name>
    <dbReference type="NCBI Taxonomy" id="48256"/>
    <lineage>
        <taxon>Bacteria</taxon>
        <taxon>Bacillati</taxon>
        <taxon>Bacillota</taxon>
        <taxon>Clostridia</taxon>
        <taxon>Eubacteriales</taxon>
        <taxon>Oscillospiraceae</taxon>
        <taxon>Ruminiclostridium</taxon>
    </lineage>
</organism>
<keyword evidence="1" id="KW-0812">Transmembrane</keyword>
<feature type="transmembrane region" description="Helical" evidence="1">
    <location>
        <begin position="117"/>
        <end position="145"/>
    </location>
</feature>
<evidence type="ECO:0000313" key="2">
    <source>
        <dbReference type="EMBL" id="OPX43947.1"/>
    </source>
</evidence>
<dbReference type="Pfam" id="PF12679">
    <property type="entry name" value="ABC2_membrane_2"/>
    <property type="match status" value="1"/>
</dbReference>
<dbReference type="PANTHER" id="PTHR37305:SF1">
    <property type="entry name" value="MEMBRANE PROTEIN"/>
    <property type="match status" value="1"/>
</dbReference>
<dbReference type="GO" id="GO:0140359">
    <property type="term" value="F:ABC-type transporter activity"/>
    <property type="evidence" value="ECO:0007669"/>
    <property type="project" value="InterPro"/>
</dbReference>
<protein>
    <submittedName>
        <fullName evidence="2">ABC-2 family transporter protein</fullName>
    </submittedName>
</protein>
<dbReference type="PANTHER" id="PTHR37305">
    <property type="entry name" value="INTEGRAL MEMBRANE PROTEIN-RELATED"/>
    <property type="match status" value="1"/>
</dbReference>
<dbReference type="OrthoDB" id="9800309at2"/>
<dbReference type="EMBL" id="MZGX01000013">
    <property type="protein sequence ID" value="OPX43947.1"/>
    <property type="molecule type" value="Genomic_DNA"/>
</dbReference>
<evidence type="ECO:0000256" key="1">
    <source>
        <dbReference type="SAM" id="Phobius"/>
    </source>
</evidence>
<feature type="transmembrane region" description="Helical" evidence="1">
    <location>
        <begin position="12"/>
        <end position="30"/>
    </location>
</feature>